<feature type="non-terminal residue" evidence="1">
    <location>
        <position position="1"/>
    </location>
</feature>
<evidence type="ECO:0000313" key="1">
    <source>
        <dbReference type="EMBL" id="KAJ1676110.1"/>
    </source>
</evidence>
<protein>
    <submittedName>
        <fullName evidence="1">Glutathione synthetase</fullName>
        <ecNumber evidence="1">6.3.2.3</ecNumber>
    </submittedName>
</protein>
<accession>A0ACC1HJ72</accession>
<dbReference type="EC" id="6.3.2.3" evidence="1"/>
<sequence length="159" mass="18212">DQLWQRHRVRTLRYSLTCLDDAMEVDPATRRLTVDGHEISVIYFRAGYTPHDYPTEREWTTRLRLEQSYAIKCPTVAHHLAGSKKVQQVLAQPSVLKRFLNSPDELAQVHRCFVELYPLDGSPDGRKAYEMAMVDPSGLVLKPQREGGGFNVYKQDIPG</sequence>
<keyword evidence="2" id="KW-1185">Reference proteome</keyword>
<dbReference type="Proteomes" id="UP001145114">
    <property type="component" value="Unassembled WGS sequence"/>
</dbReference>
<keyword evidence="1" id="KW-0436">Ligase</keyword>
<gene>
    <name evidence="1" type="primary">GSH2_2</name>
    <name evidence="1" type="ORF">EV182_008868</name>
</gene>
<proteinExistence type="predicted"/>
<organism evidence="1 2">
    <name type="scientific">Spiromyces aspiralis</name>
    <dbReference type="NCBI Taxonomy" id="68401"/>
    <lineage>
        <taxon>Eukaryota</taxon>
        <taxon>Fungi</taxon>
        <taxon>Fungi incertae sedis</taxon>
        <taxon>Zoopagomycota</taxon>
        <taxon>Kickxellomycotina</taxon>
        <taxon>Kickxellomycetes</taxon>
        <taxon>Kickxellales</taxon>
        <taxon>Kickxellaceae</taxon>
        <taxon>Spiromyces</taxon>
    </lineage>
</organism>
<name>A0ACC1HJ72_9FUNG</name>
<evidence type="ECO:0000313" key="2">
    <source>
        <dbReference type="Proteomes" id="UP001145114"/>
    </source>
</evidence>
<comment type="caution">
    <text evidence="1">The sequence shown here is derived from an EMBL/GenBank/DDBJ whole genome shotgun (WGS) entry which is preliminary data.</text>
</comment>
<feature type="non-terminal residue" evidence="1">
    <location>
        <position position="159"/>
    </location>
</feature>
<dbReference type="EMBL" id="JAMZIH010004969">
    <property type="protein sequence ID" value="KAJ1676110.1"/>
    <property type="molecule type" value="Genomic_DNA"/>
</dbReference>
<reference evidence="1" key="1">
    <citation type="submission" date="2022-06" db="EMBL/GenBank/DDBJ databases">
        <title>Phylogenomic reconstructions and comparative analyses of Kickxellomycotina fungi.</title>
        <authorList>
            <person name="Reynolds N.K."/>
            <person name="Stajich J.E."/>
            <person name="Barry K."/>
            <person name="Grigoriev I.V."/>
            <person name="Crous P."/>
            <person name="Smith M.E."/>
        </authorList>
    </citation>
    <scope>NUCLEOTIDE SEQUENCE</scope>
    <source>
        <strain evidence="1">RSA 2271</strain>
    </source>
</reference>